<sequence>MLGDMLGTLLCDIAAPVGGYYLLRAFDVAPIWALTLSGLPPALRVLYLAVRHRRVDGMGVFVLAIVALGFLTSVLTGDARLQLVRGAWFSVLIGVWMLASLRVGRRPTTYQATLALLPGRASTLEARWADTPSFRRVWRVLTVVWGVGGLVHSAGSIAMAYTLPVDVVPGLDTALSIGSFVVLQVITQVLLAREGTMNRMFRGRAQLPAA</sequence>
<protein>
    <submittedName>
        <fullName evidence="2">Putative membrane protein</fullName>
    </submittedName>
</protein>
<dbReference type="NCBIfam" id="NF041646">
    <property type="entry name" value="VC0807_fam"/>
    <property type="match status" value="1"/>
</dbReference>
<keyword evidence="1" id="KW-0812">Transmembrane</keyword>
<reference evidence="2 3" key="1">
    <citation type="submission" date="2019-09" db="EMBL/GenBank/DDBJ databases">
        <authorList>
            <person name="Leyn A S."/>
        </authorList>
    </citation>
    <scope>NUCLEOTIDE SEQUENCE [LARGE SCALE GENOMIC DNA]</scope>
    <source>
        <strain evidence="2">AA231_1</strain>
    </source>
</reference>
<accession>A0A6I8M465</accession>
<feature type="transmembrane region" description="Helical" evidence="1">
    <location>
        <begin position="57"/>
        <end position="77"/>
    </location>
</feature>
<feature type="transmembrane region" description="Helical" evidence="1">
    <location>
        <begin position="31"/>
        <end position="50"/>
    </location>
</feature>
<gene>
    <name evidence="2" type="ORF">AA23TX_08614</name>
</gene>
<feature type="transmembrane region" description="Helical" evidence="1">
    <location>
        <begin position="173"/>
        <end position="192"/>
    </location>
</feature>
<name>A0A6I8M465_9PSEU</name>
<proteinExistence type="predicted"/>
<dbReference type="AlphaFoldDB" id="A0A6I8M465"/>
<organism evidence="2 3">
    <name type="scientific">Amycolatopsis camponoti</name>
    <dbReference type="NCBI Taxonomy" id="2606593"/>
    <lineage>
        <taxon>Bacteria</taxon>
        <taxon>Bacillati</taxon>
        <taxon>Actinomycetota</taxon>
        <taxon>Actinomycetes</taxon>
        <taxon>Pseudonocardiales</taxon>
        <taxon>Pseudonocardiaceae</taxon>
        <taxon>Amycolatopsis</taxon>
    </lineage>
</organism>
<dbReference type="EMBL" id="CABVGP010000003">
    <property type="protein sequence ID" value="VVJ23726.1"/>
    <property type="molecule type" value="Genomic_DNA"/>
</dbReference>
<keyword evidence="1" id="KW-1133">Transmembrane helix</keyword>
<feature type="transmembrane region" description="Helical" evidence="1">
    <location>
        <begin position="83"/>
        <end position="101"/>
    </location>
</feature>
<keyword evidence="1" id="KW-0472">Membrane</keyword>
<feature type="transmembrane region" description="Helical" evidence="1">
    <location>
        <begin position="137"/>
        <end position="161"/>
    </location>
</feature>
<keyword evidence="3" id="KW-1185">Reference proteome</keyword>
<evidence type="ECO:0000313" key="3">
    <source>
        <dbReference type="Proteomes" id="UP000399805"/>
    </source>
</evidence>
<evidence type="ECO:0000256" key="1">
    <source>
        <dbReference type="SAM" id="Phobius"/>
    </source>
</evidence>
<dbReference type="Proteomes" id="UP000399805">
    <property type="component" value="Unassembled WGS sequence"/>
</dbReference>
<evidence type="ECO:0000313" key="2">
    <source>
        <dbReference type="EMBL" id="VVJ23726.1"/>
    </source>
</evidence>